<feature type="region of interest" description="Disordered" evidence="1">
    <location>
        <begin position="890"/>
        <end position="934"/>
    </location>
</feature>
<feature type="compositionally biased region" description="Basic and acidic residues" evidence="1">
    <location>
        <begin position="923"/>
        <end position="934"/>
    </location>
</feature>
<comment type="caution">
    <text evidence="2">The sequence shown here is derived from an EMBL/GenBank/DDBJ whole genome shotgun (WGS) entry which is preliminary data.</text>
</comment>
<feature type="region of interest" description="Disordered" evidence="1">
    <location>
        <begin position="594"/>
        <end position="630"/>
    </location>
</feature>
<evidence type="ECO:0000313" key="3">
    <source>
        <dbReference type="Proteomes" id="UP001151760"/>
    </source>
</evidence>
<keyword evidence="3" id="KW-1185">Reference proteome</keyword>
<feature type="region of interest" description="Disordered" evidence="1">
    <location>
        <begin position="284"/>
        <end position="303"/>
    </location>
</feature>
<sequence length="934" mass="105779">MEKIFEQVRVNPDIPVKAVQDQLQRELEVQISMSKAFRAKAKAEREIRRDNVLQYYMHRDYVVELQSTNTNTTIKIAVERNTDPSLHNRVFQRIYVCLGALKLSFRAYRREMLGLDGAFMKGPFPSQVFIGLNVGGRDKPVITLLEYIREYCMKRIMNVQGVIDKCTGPLTPTATRCMESIKKEARLMKVHGNGANKYLVSGSLGDQLCLEWIWLLNDRATPPQKTWYIEGNILSQDTTNLWDQVLGEVHMSNNTFSTQASCPGKEEPLHVNPVETLDTIRQHAKDKVERQQQDEKERKQPEGLKASLCSYKIQVMPNSHSSSRVVVKRMRRIEKLADQLSTLVEIVSNLFTPAPVKVVEESCVTCSGPHAWRNLNNDMRSILGSFFQNQASTSGTLPSNTIPNPKGEMKAITTRSGVAYEGPSIPTNPAPKKVVERETEETTDKEQTNFQGSTTQIPPPVIPSSIPEPDVPKTLPKTIPESDIPKSLPKPNIPYPSRRDDQKTRDKALNQMEKIFQIFQDLRFDISFADALLLMPRFAPTIKNLLMNKDKLLELAKIPLNENCSAMLLKKLPEKLGDPGKFLIPFTTYLSNPSPESFETNKSLHEKTTDEPTPVCSPPPGDDDNEKKKQEVKKIAEAKAKRQARITACLKNFRVIQNESIFLDKMPQVSSVFSITSIEPKDSLIMGDEHFSTSRVEEIVPIPRKSWGGGGKGGEYKFFLFNNDKGCDLTSCDDNMIFSNPLLYSKDDLTSSNDDLILKKDIQEEDFRIYSNPLFEFGDNFNSSNENPLFNEMEEDVENENSKVFDEPVLPHTPFSDKVEYSIAWSPENFLASPRSIIESPFHISFPVEDSDPVQEEIDIFTGSDSLTPPGIENDNYDSERDIRFLEELPNNNLIPLPEHKSPNLDHQDNPSTPQPPPEPPDVEIRLGIEYEPC</sequence>
<dbReference type="EMBL" id="BQNB010009760">
    <property type="protein sequence ID" value="GJS68008.1"/>
    <property type="molecule type" value="Genomic_DNA"/>
</dbReference>
<accession>A0ABQ4XRI1</accession>
<evidence type="ECO:0000256" key="1">
    <source>
        <dbReference type="SAM" id="MobiDB-lite"/>
    </source>
</evidence>
<evidence type="ECO:0008006" key="4">
    <source>
        <dbReference type="Google" id="ProtNLM"/>
    </source>
</evidence>
<organism evidence="2 3">
    <name type="scientific">Tanacetum coccineum</name>
    <dbReference type="NCBI Taxonomy" id="301880"/>
    <lineage>
        <taxon>Eukaryota</taxon>
        <taxon>Viridiplantae</taxon>
        <taxon>Streptophyta</taxon>
        <taxon>Embryophyta</taxon>
        <taxon>Tracheophyta</taxon>
        <taxon>Spermatophyta</taxon>
        <taxon>Magnoliopsida</taxon>
        <taxon>eudicotyledons</taxon>
        <taxon>Gunneridae</taxon>
        <taxon>Pentapetalae</taxon>
        <taxon>asterids</taxon>
        <taxon>campanulids</taxon>
        <taxon>Asterales</taxon>
        <taxon>Asteraceae</taxon>
        <taxon>Asteroideae</taxon>
        <taxon>Anthemideae</taxon>
        <taxon>Anthemidinae</taxon>
        <taxon>Tanacetum</taxon>
    </lineage>
</organism>
<protein>
    <recommendedName>
        <fullName evidence="4">Reverse transcriptase domain-containing protein</fullName>
    </recommendedName>
</protein>
<reference evidence="2" key="2">
    <citation type="submission" date="2022-01" db="EMBL/GenBank/DDBJ databases">
        <authorList>
            <person name="Yamashiro T."/>
            <person name="Shiraishi A."/>
            <person name="Satake H."/>
            <person name="Nakayama K."/>
        </authorList>
    </citation>
    <scope>NUCLEOTIDE SEQUENCE</scope>
</reference>
<feature type="compositionally biased region" description="Basic and acidic residues" evidence="1">
    <location>
        <begin position="898"/>
        <end position="909"/>
    </location>
</feature>
<proteinExistence type="predicted"/>
<dbReference type="PANTHER" id="PTHR31973">
    <property type="entry name" value="POLYPROTEIN, PUTATIVE-RELATED"/>
    <property type="match status" value="1"/>
</dbReference>
<feature type="region of interest" description="Disordered" evidence="1">
    <location>
        <begin position="419"/>
        <end position="505"/>
    </location>
</feature>
<name>A0ABQ4XRI1_9ASTR</name>
<feature type="compositionally biased region" description="Basic and acidic residues" evidence="1">
    <location>
        <begin position="284"/>
        <end position="302"/>
    </location>
</feature>
<feature type="compositionally biased region" description="Basic and acidic residues" evidence="1">
    <location>
        <begin position="433"/>
        <end position="447"/>
    </location>
</feature>
<gene>
    <name evidence="2" type="ORF">Tco_0682573</name>
</gene>
<evidence type="ECO:0000313" key="2">
    <source>
        <dbReference type="EMBL" id="GJS68008.1"/>
    </source>
</evidence>
<reference evidence="2" key="1">
    <citation type="journal article" date="2022" name="Int. J. Mol. Sci.">
        <title>Draft Genome of Tanacetum Coccineum: Genomic Comparison of Closely Related Tanacetum-Family Plants.</title>
        <authorList>
            <person name="Yamashiro T."/>
            <person name="Shiraishi A."/>
            <person name="Nakayama K."/>
            <person name="Satake H."/>
        </authorList>
    </citation>
    <scope>NUCLEOTIDE SEQUENCE</scope>
</reference>
<dbReference type="PANTHER" id="PTHR31973:SF190">
    <property type="entry name" value="MULE TRANSPOSASE DOMAIN-CONTAINING PROTEIN"/>
    <property type="match status" value="1"/>
</dbReference>
<dbReference type="Proteomes" id="UP001151760">
    <property type="component" value="Unassembled WGS sequence"/>
</dbReference>